<dbReference type="EMBL" id="KV419407">
    <property type="protein sequence ID" value="KZS93302.1"/>
    <property type="molecule type" value="Genomic_DNA"/>
</dbReference>
<feature type="domain" description="NIPSNAP" evidence="2">
    <location>
        <begin position="167"/>
        <end position="264"/>
    </location>
</feature>
<dbReference type="FunFam" id="3.30.70.100:FF:000004">
    <property type="entry name" value="NIPSNAP family protein"/>
    <property type="match status" value="1"/>
</dbReference>
<dbReference type="GO" id="GO:0005739">
    <property type="term" value="C:mitochondrion"/>
    <property type="evidence" value="ECO:0007669"/>
    <property type="project" value="TreeGrafter"/>
</dbReference>
<reference evidence="3 4" key="1">
    <citation type="journal article" date="2016" name="Mol. Biol. Evol.">
        <title>Comparative Genomics of Early-Diverging Mushroom-Forming Fungi Provides Insights into the Origins of Lignocellulose Decay Capabilities.</title>
        <authorList>
            <person name="Nagy L.G."/>
            <person name="Riley R."/>
            <person name="Tritt A."/>
            <person name="Adam C."/>
            <person name="Daum C."/>
            <person name="Floudas D."/>
            <person name="Sun H."/>
            <person name="Yadav J.S."/>
            <person name="Pangilinan J."/>
            <person name="Larsson K.H."/>
            <person name="Matsuura K."/>
            <person name="Barry K."/>
            <person name="Labutti K."/>
            <person name="Kuo R."/>
            <person name="Ohm R.A."/>
            <person name="Bhattacharya S.S."/>
            <person name="Shirouzu T."/>
            <person name="Yoshinaga Y."/>
            <person name="Martin F.M."/>
            <person name="Grigoriev I.V."/>
            <person name="Hibbett D.S."/>
        </authorList>
    </citation>
    <scope>NUCLEOTIDE SEQUENCE [LARGE SCALE GENOMIC DNA]</scope>
    <source>
        <strain evidence="3 4">HHB9708</strain>
    </source>
</reference>
<dbReference type="PANTHER" id="PTHR21017:SF17">
    <property type="entry name" value="PROTEIN NIPSNAP"/>
    <property type="match status" value="1"/>
</dbReference>
<keyword evidence="4" id="KW-1185">Reference proteome</keyword>
<dbReference type="OrthoDB" id="10262843at2759"/>
<evidence type="ECO:0000256" key="1">
    <source>
        <dbReference type="ARBA" id="ARBA00005291"/>
    </source>
</evidence>
<name>A0A164UK15_9AGAM</name>
<gene>
    <name evidence="3" type="ORF">SISNIDRAFT_77333</name>
</gene>
<dbReference type="SUPFAM" id="SSF54909">
    <property type="entry name" value="Dimeric alpha+beta barrel"/>
    <property type="match status" value="2"/>
</dbReference>
<proteinExistence type="inferred from homology"/>
<sequence length="266" mass="30759">MLHRLTTQIARPLAYNPVRHLSVVQSILHGSPEAKRAGEVEIQQHSKVVARGKYVHAFEVHRVKPDSVEEYKKAAEKYYTGLVADKDLNVKLTGGWETLVGEQDTFVHILEYENYGGYDRTTELLRGSEHEQSRKAIAPFLNSKSLQLNQEFAFFPSSPPRSKGGIFELRTYQLQPGTLLEWETTWRRGIEARRKFVEPVGAWFSHIGRLHQVHHLWQYPNLQVRKETRQKAWQVDGWSDTVHKTSQLATYMDAFILIPLPYSPLK</sequence>
<dbReference type="Proteomes" id="UP000076722">
    <property type="component" value="Unassembled WGS sequence"/>
</dbReference>
<dbReference type="STRING" id="1314777.A0A164UK15"/>
<comment type="similarity">
    <text evidence="1">Belongs to the NipSnap family.</text>
</comment>
<protein>
    <submittedName>
        <fullName evidence="3">NIPSNAP-domain-containing protein</fullName>
    </submittedName>
</protein>
<dbReference type="InterPro" id="IPR051557">
    <property type="entry name" value="NipSnap_domain"/>
</dbReference>
<dbReference type="AlphaFoldDB" id="A0A164UK15"/>
<evidence type="ECO:0000259" key="2">
    <source>
        <dbReference type="Pfam" id="PF07978"/>
    </source>
</evidence>
<dbReference type="PANTHER" id="PTHR21017">
    <property type="entry name" value="NIPSNAP-RELATED"/>
    <property type="match status" value="1"/>
</dbReference>
<evidence type="ECO:0000313" key="3">
    <source>
        <dbReference type="EMBL" id="KZS93302.1"/>
    </source>
</evidence>
<organism evidence="3 4">
    <name type="scientific">Sistotremastrum niveocremeum HHB9708</name>
    <dbReference type="NCBI Taxonomy" id="1314777"/>
    <lineage>
        <taxon>Eukaryota</taxon>
        <taxon>Fungi</taxon>
        <taxon>Dikarya</taxon>
        <taxon>Basidiomycota</taxon>
        <taxon>Agaricomycotina</taxon>
        <taxon>Agaricomycetes</taxon>
        <taxon>Sistotremastrales</taxon>
        <taxon>Sistotremastraceae</taxon>
        <taxon>Sertulicium</taxon>
        <taxon>Sertulicium niveocremeum</taxon>
    </lineage>
</organism>
<dbReference type="InterPro" id="IPR011008">
    <property type="entry name" value="Dimeric_a/b-barrel"/>
</dbReference>
<accession>A0A164UK15</accession>
<evidence type="ECO:0000313" key="4">
    <source>
        <dbReference type="Proteomes" id="UP000076722"/>
    </source>
</evidence>
<dbReference type="GO" id="GO:0000423">
    <property type="term" value="P:mitophagy"/>
    <property type="evidence" value="ECO:0007669"/>
    <property type="project" value="UniProtKB-ARBA"/>
</dbReference>
<dbReference type="Gene3D" id="3.30.70.100">
    <property type="match status" value="2"/>
</dbReference>
<dbReference type="InterPro" id="IPR012577">
    <property type="entry name" value="NIPSNAP"/>
</dbReference>
<dbReference type="Pfam" id="PF07978">
    <property type="entry name" value="NIPSNAP"/>
    <property type="match status" value="1"/>
</dbReference>